<feature type="domain" description="HTH myb-type" evidence="6">
    <location>
        <begin position="46"/>
        <end position="101"/>
    </location>
</feature>
<evidence type="ECO:0000313" key="7">
    <source>
        <dbReference type="EMBL" id="TDH71381.1"/>
    </source>
</evidence>
<gene>
    <name evidence="7" type="ORF">CCR75_002711</name>
</gene>
<dbReference type="InterPro" id="IPR001005">
    <property type="entry name" value="SANT/Myb"/>
</dbReference>
<dbReference type="AlphaFoldDB" id="A0A976FRS4"/>
<dbReference type="EMBL" id="SHOA02000004">
    <property type="protein sequence ID" value="TDH71381.1"/>
    <property type="molecule type" value="Genomic_DNA"/>
</dbReference>
<dbReference type="CDD" id="cd00167">
    <property type="entry name" value="SANT"/>
    <property type="match status" value="1"/>
</dbReference>
<dbReference type="Proteomes" id="UP000294530">
    <property type="component" value="Unassembled WGS sequence"/>
</dbReference>
<dbReference type="InterPro" id="IPR006447">
    <property type="entry name" value="Myb_dom_plants"/>
</dbReference>
<dbReference type="OrthoDB" id="118550at2759"/>
<reference evidence="7 8" key="1">
    <citation type="journal article" date="2021" name="Genome Biol.">
        <title>AFLAP: assembly-free linkage analysis pipeline using k-mers from genome sequencing data.</title>
        <authorList>
            <person name="Fletcher K."/>
            <person name="Zhang L."/>
            <person name="Gil J."/>
            <person name="Han R."/>
            <person name="Cavanaugh K."/>
            <person name="Michelmore R."/>
        </authorList>
    </citation>
    <scope>NUCLEOTIDE SEQUENCE [LARGE SCALE GENOMIC DNA]</scope>
    <source>
        <strain evidence="7 8">SF5</strain>
    </source>
</reference>
<dbReference type="InterPro" id="IPR017930">
    <property type="entry name" value="Myb_dom"/>
</dbReference>
<organism evidence="7 8">
    <name type="scientific">Bremia lactucae</name>
    <name type="common">Lettuce downy mildew</name>
    <dbReference type="NCBI Taxonomy" id="4779"/>
    <lineage>
        <taxon>Eukaryota</taxon>
        <taxon>Sar</taxon>
        <taxon>Stramenopiles</taxon>
        <taxon>Oomycota</taxon>
        <taxon>Peronosporomycetes</taxon>
        <taxon>Peronosporales</taxon>
        <taxon>Peronosporaceae</taxon>
        <taxon>Bremia</taxon>
    </lineage>
</organism>
<accession>A0A976FRS4</accession>
<evidence type="ECO:0000256" key="1">
    <source>
        <dbReference type="ARBA" id="ARBA00023015"/>
    </source>
</evidence>
<feature type="compositionally biased region" description="Polar residues" evidence="4">
    <location>
        <begin position="83"/>
        <end position="92"/>
    </location>
</feature>
<keyword evidence="3" id="KW-0539">Nucleus</keyword>
<dbReference type="PANTHER" id="PTHR12802:SF155">
    <property type="entry name" value="DEUBIQUITINASE MYSM1"/>
    <property type="match status" value="1"/>
</dbReference>
<name>A0A976FRS4_BRELC</name>
<evidence type="ECO:0000256" key="4">
    <source>
        <dbReference type="SAM" id="MobiDB-lite"/>
    </source>
</evidence>
<dbReference type="SMART" id="SM00717">
    <property type="entry name" value="SANT"/>
    <property type="match status" value="1"/>
</dbReference>
<comment type="caution">
    <text evidence="7">The sequence shown here is derived from an EMBL/GenBank/DDBJ whole genome shotgun (WGS) entry which is preliminary data.</text>
</comment>
<keyword evidence="8" id="KW-1185">Reference proteome</keyword>
<dbReference type="PROSITE" id="PS51294">
    <property type="entry name" value="HTH_MYB"/>
    <property type="match status" value="1"/>
</dbReference>
<dbReference type="InterPro" id="IPR009057">
    <property type="entry name" value="Homeodomain-like_sf"/>
</dbReference>
<evidence type="ECO:0000256" key="3">
    <source>
        <dbReference type="ARBA" id="ARBA00023242"/>
    </source>
</evidence>
<evidence type="ECO:0000256" key="2">
    <source>
        <dbReference type="ARBA" id="ARBA00023163"/>
    </source>
</evidence>
<dbReference type="Gene3D" id="1.10.10.60">
    <property type="entry name" value="Homeodomain-like"/>
    <property type="match status" value="1"/>
</dbReference>
<keyword evidence="1" id="KW-0805">Transcription regulation</keyword>
<evidence type="ECO:0008006" key="9">
    <source>
        <dbReference type="Google" id="ProtNLM"/>
    </source>
</evidence>
<dbReference type="GeneID" id="94346479"/>
<protein>
    <recommendedName>
        <fullName evidence="9">Myb-like DNA-binding protein</fullName>
    </recommendedName>
</protein>
<dbReference type="NCBIfam" id="TIGR01557">
    <property type="entry name" value="myb_SHAQKYF"/>
    <property type="match status" value="1"/>
</dbReference>
<evidence type="ECO:0000259" key="6">
    <source>
        <dbReference type="PROSITE" id="PS51294"/>
    </source>
</evidence>
<feature type="compositionally biased region" description="Low complexity" evidence="4">
    <location>
        <begin position="127"/>
        <end position="136"/>
    </location>
</feature>
<dbReference type="GO" id="GO:0003677">
    <property type="term" value="F:DNA binding"/>
    <property type="evidence" value="ECO:0007669"/>
    <property type="project" value="InterPro"/>
</dbReference>
<dbReference type="KEGG" id="blac:94346479"/>
<dbReference type="PROSITE" id="PS50090">
    <property type="entry name" value="MYB_LIKE"/>
    <property type="match status" value="1"/>
</dbReference>
<keyword evidence="2" id="KW-0804">Transcription</keyword>
<dbReference type="SUPFAM" id="SSF46689">
    <property type="entry name" value="Homeodomain-like"/>
    <property type="match status" value="1"/>
</dbReference>
<feature type="region of interest" description="Disordered" evidence="4">
    <location>
        <begin position="82"/>
        <end position="136"/>
    </location>
</feature>
<evidence type="ECO:0000259" key="5">
    <source>
        <dbReference type="PROSITE" id="PS50090"/>
    </source>
</evidence>
<evidence type="ECO:0000313" key="8">
    <source>
        <dbReference type="Proteomes" id="UP000294530"/>
    </source>
</evidence>
<sequence length="221" mass="24606">MAITVNVINQLFKHYIKASNGSELIRLPLKGISSPLSLLGEVKASLPNTCGRAWTMEEHARFLEGLELFPSGPWKEIAAHVGTRSTRQTMTHAQKYREKNARRKCGLRSSITESRSRKRQREHESSVEAASPSSVVKKQNSIPSIVSARKGIDPMDFHKCFVPWPLGQNYVYQMVSIPQTEYSNVAVGSSISDPRFLSEEEVKYILEAASVLSPVAHGRIG</sequence>
<dbReference type="PANTHER" id="PTHR12802">
    <property type="entry name" value="SWI/SNF COMPLEX-RELATED"/>
    <property type="match status" value="1"/>
</dbReference>
<feature type="domain" description="Myb-like" evidence="5">
    <location>
        <begin position="46"/>
        <end position="97"/>
    </location>
</feature>
<dbReference type="Pfam" id="PF00249">
    <property type="entry name" value="Myb_DNA-binding"/>
    <property type="match status" value="1"/>
</dbReference>
<proteinExistence type="predicted"/>
<dbReference type="RefSeq" id="XP_067820880.1">
    <property type="nucleotide sequence ID" value="XM_067960808.1"/>
</dbReference>